<organism evidence="2">
    <name type="scientific">Amphimedon queenslandica</name>
    <name type="common">Sponge</name>
    <dbReference type="NCBI Taxonomy" id="400682"/>
    <lineage>
        <taxon>Eukaryota</taxon>
        <taxon>Metazoa</taxon>
        <taxon>Porifera</taxon>
        <taxon>Demospongiae</taxon>
        <taxon>Heteroscleromorpha</taxon>
        <taxon>Haplosclerida</taxon>
        <taxon>Niphatidae</taxon>
        <taxon>Amphimedon</taxon>
    </lineage>
</organism>
<evidence type="ECO:0000259" key="1">
    <source>
        <dbReference type="Pfam" id="PF19718"/>
    </source>
</evidence>
<protein>
    <recommendedName>
        <fullName evidence="1">Ubiquitin carboxyl-terminal hydrolase 47 C-terminal domain-containing protein</fullName>
    </recommendedName>
</protein>
<name>A0A1X7UUG8_AMPQE</name>
<proteinExistence type="predicted"/>
<dbReference type="Pfam" id="PF19718">
    <property type="entry name" value="USP47_C"/>
    <property type="match status" value="1"/>
</dbReference>
<reference evidence="2" key="1">
    <citation type="submission" date="2017-05" db="UniProtKB">
        <authorList>
            <consortium name="EnsemblMetazoa"/>
        </authorList>
    </citation>
    <scope>IDENTIFICATION</scope>
</reference>
<dbReference type="InterPro" id="IPR045578">
    <property type="entry name" value="USP47_C"/>
</dbReference>
<dbReference type="OrthoDB" id="289038at2759"/>
<dbReference type="AlphaFoldDB" id="A0A1X7UUG8"/>
<dbReference type="eggNOG" id="KOG4598">
    <property type="taxonomic scope" value="Eukaryota"/>
</dbReference>
<dbReference type="InParanoid" id="A0A1X7UUG8"/>
<sequence length="303" mass="34546">MPDPAAAYDQLQYLVDVLGFQFQLREGINLRISVIHLASGVVSSPKPMRAELGLTVEELKRHIGEEGYTDIAYNLNSSCMRLVMREKDYWSDISVSDISGVGEIQVLVDKRITLAQLKEELVPLIGVPPTGFSVYKTNGYGLKRLDEILMNLSESKLIVRLGRELQEGEHRIKLYLLQVNSIEFCKYMMESIVAKSTPMRNFKKQIIEEAKVQGIDCVLELDKMRLRSKNGVSPDIVYYSDDWTVAGSDSEMYVEPLTGPEKKLLQTQAYVIRWRPSQCSVDPIEDIILDDRYDTKFIIEKVL</sequence>
<dbReference type="EnsemblMetazoa" id="Aqu2.1.31032_001">
    <property type="protein sequence ID" value="Aqu2.1.31032_001"/>
    <property type="gene ID" value="Aqu2.1.31032"/>
</dbReference>
<feature type="domain" description="Ubiquitin carboxyl-terminal hydrolase 47 C-terminal" evidence="1">
    <location>
        <begin position="171"/>
        <end position="292"/>
    </location>
</feature>
<accession>A0A1X7UUG8</accession>
<evidence type="ECO:0000313" key="2">
    <source>
        <dbReference type="EnsemblMetazoa" id="Aqu2.1.31032_001"/>
    </source>
</evidence>